<dbReference type="AlphaFoldDB" id="A0A4C1VFM6"/>
<feature type="compositionally biased region" description="Polar residues" evidence="1">
    <location>
        <begin position="1"/>
        <end position="12"/>
    </location>
</feature>
<protein>
    <submittedName>
        <fullName evidence="2">Uncharacterized protein</fullName>
    </submittedName>
</protein>
<evidence type="ECO:0000313" key="3">
    <source>
        <dbReference type="Proteomes" id="UP000299102"/>
    </source>
</evidence>
<reference evidence="2 3" key="1">
    <citation type="journal article" date="2019" name="Commun. Biol.">
        <title>The bagworm genome reveals a unique fibroin gene that provides high tensile strength.</title>
        <authorList>
            <person name="Kono N."/>
            <person name="Nakamura H."/>
            <person name="Ohtoshi R."/>
            <person name="Tomita M."/>
            <person name="Numata K."/>
            <person name="Arakawa K."/>
        </authorList>
    </citation>
    <scope>NUCLEOTIDE SEQUENCE [LARGE SCALE GENOMIC DNA]</scope>
</reference>
<evidence type="ECO:0000313" key="2">
    <source>
        <dbReference type="EMBL" id="GBP37112.1"/>
    </source>
</evidence>
<dbReference type="EMBL" id="BGZK01000328">
    <property type="protein sequence ID" value="GBP37112.1"/>
    <property type="molecule type" value="Genomic_DNA"/>
</dbReference>
<name>A0A4C1VFM6_EUMVA</name>
<keyword evidence="3" id="KW-1185">Reference proteome</keyword>
<organism evidence="2 3">
    <name type="scientific">Eumeta variegata</name>
    <name type="common">Bagworm moth</name>
    <name type="synonym">Eumeta japonica</name>
    <dbReference type="NCBI Taxonomy" id="151549"/>
    <lineage>
        <taxon>Eukaryota</taxon>
        <taxon>Metazoa</taxon>
        <taxon>Ecdysozoa</taxon>
        <taxon>Arthropoda</taxon>
        <taxon>Hexapoda</taxon>
        <taxon>Insecta</taxon>
        <taxon>Pterygota</taxon>
        <taxon>Neoptera</taxon>
        <taxon>Endopterygota</taxon>
        <taxon>Lepidoptera</taxon>
        <taxon>Glossata</taxon>
        <taxon>Ditrysia</taxon>
        <taxon>Tineoidea</taxon>
        <taxon>Psychidae</taxon>
        <taxon>Oiketicinae</taxon>
        <taxon>Eumeta</taxon>
    </lineage>
</organism>
<dbReference type="Proteomes" id="UP000299102">
    <property type="component" value="Unassembled WGS sequence"/>
</dbReference>
<sequence length="82" mass="8699">MKASEHINNGASTPAAGAIEDMQTYDGPPSTGRHDEGERVTPVWTRRACSALVCPPTGSAVDARTDDSQIVIVRNTYIAKQG</sequence>
<proteinExistence type="predicted"/>
<feature type="region of interest" description="Disordered" evidence="1">
    <location>
        <begin position="1"/>
        <end position="39"/>
    </location>
</feature>
<accession>A0A4C1VFM6</accession>
<comment type="caution">
    <text evidence="2">The sequence shown here is derived from an EMBL/GenBank/DDBJ whole genome shotgun (WGS) entry which is preliminary data.</text>
</comment>
<gene>
    <name evidence="2" type="ORF">EVAR_19241_1</name>
</gene>
<evidence type="ECO:0000256" key="1">
    <source>
        <dbReference type="SAM" id="MobiDB-lite"/>
    </source>
</evidence>